<dbReference type="SUPFAM" id="SSF48452">
    <property type="entry name" value="TPR-like"/>
    <property type="match status" value="1"/>
</dbReference>
<accession>A0AAW3ZL04</accession>
<sequence length="988" mass="107667">MKHTVAWGVACSVLLLVGGMPSHACERQTTTLQVTESGVLRLPALPDAGRIAFLCERDVDLQPITAAGRSDSSMLYSAREPVWIAASEQPEFVLQVEGAEPGQNIEVELGCAGQPGGDEWALGQALQALAVQSAQYREQGSTELARDFSWRLWMLRAQTSDPRIEQWIDLQLLSVARGAGFMALADRIAQRLLADPRYTSGGKAIALFSQAQNRMSQGDGSAQSLMQQAAAQLDQHGYRIAASWALHDVCILRRLNADPGSIDCLTEAAERFAAAKMPIEQGNALLNRFTALSRFGRFQEARETLQQAAALIEPSGDRDRIARLWTLRSAAAKWRGDFEAALSHLARAEALFQAIDARAEVGHVQSLVGNAYSLAGDDARALTWYERAERSLTLSSAQSRLRTNLLSQAHALYRLERHEEALAVIDRFGDQQYVSVDDFAGNWALDRSEILHALGRTEQAAEQLALAAAQALTPPQQGRLLRLSVRLGAKQDVQERLLQALREDMRLGRWVSALDAAEALLCCAGDWLLAPAAQFSQVLNTLLRQVEASIGQLRSPGLRHALIRSVQEINLWRYRRSQSGPEAELALVEQLERLRQLSLQPPSQRQGDALDALEDAVASAWLGGALSNTDDRHLAWIANAEQLPEPEFESQPSRLVALSPGDVLVYPVLGRQLGVLLWRTGNAEWQSRPLSNPAQLRRAISDLLELLAAGHAAVDDIDPLSAWLTDALHWRDITANATRVMILADAQSAAIPYALFESESAQRSIVLLQSLHAMAPLQIDQLRLIAAAQTVAEQAVLTQVDRELDEVAQAWPQLPQLRSDQVSLTNITQALAAPNTLLHVAAHGSGARRVEEDSGLWLSVGNRSGSSFLSSVRVQHLSLASEAVILSACESGYSRASGSMGMGGLAGAVSSAGAKVVVGSRWAVNDRASRVFSTALHQAWSAHADQPQLALLKAQQAVRAQRAFRHPSHWAGWFWLQRGPISQPVSQP</sequence>
<gene>
    <name evidence="3" type="ORF">IFO71_08920</name>
</gene>
<comment type="caution">
    <text evidence="3">The sequence shown here is derived from an EMBL/GenBank/DDBJ whole genome shotgun (WGS) entry which is preliminary data.</text>
</comment>
<dbReference type="InterPro" id="IPR024983">
    <property type="entry name" value="CHAT_dom"/>
</dbReference>
<evidence type="ECO:0000256" key="1">
    <source>
        <dbReference type="SAM" id="SignalP"/>
    </source>
</evidence>
<evidence type="ECO:0000259" key="2">
    <source>
        <dbReference type="Pfam" id="PF12770"/>
    </source>
</evidence>
<dbReference type="EMBL" id="JACYTR010000013">
    <property type="protein sequence ID" value="MBD8525864.1"/>
    <property type="molecule type" value="Genomic_DNA"/>
</dbReference>
<dbReference type="Gene3D" id="1.25.40.10">
    <property type="entry name" value="Tetratricopeptide repeat domain"/>
    <property type="match status" value="1"/>
</dbReference>
<protein>
    <submittedName>
        <fullName evidence="3">CHAT domain-containing protein</fullName>
    </submittedName>
</protein>
<dbReference type="RefSeq" id="WP_192029282.1">
    <property type="nucleotide sequence ID" value="NZ_JACYTR010000013.1"/>
</dbReference>
<dbReference type="PANTHER" id="PTHR10098:SF108">
    <property type="entry name" value="TETRATRICOPEPTIDE REPEAT PROTEIN 28"/>
    <property type="match status" value="1"/>
</dbReference>
<organism evidence="3 4">
    <name type="scientific">Pseudomarimonas arenosa</name>
    <dbReference type="NCBI Taxonomy" id="2774145"/>
    <lineage>
        <taxon>Bacteria</taxon>
        <taxon>Pseudomonadati</taxon>
        <taxon>Pseudomonadota</taxon>
        <taxon>Gammaproteobacteria</taxon>
        <taxon>Lysobacterales</taxon>
        <taxon>Lysobacteraceae</taxon>
        <taxon>Pseudomarimonas</taxon>
    </lineage>
</organism>
<feature type="chain" id="PRO_5043755699" evidence="1">
    <location>
        <begin position="25"/>
        <end position="988"/>
    </location>
</feature>
<dbReference type="InterPro" id="IPR011990">
    <property type="entry name" value="TPR-like_helical_dom_sf"/>
</dbReference>
<feature type="domain" description="CHAT" evidence="2">
    <location>
        <begin position="734"/>
        <end position="972"/>
    </location>
</feature>
<feature type="signal peptide" evidence="1">
    <location>
        <begin position="1"/>
        <end position="24"/>
    </location>
</feature>
<dbReference type="Pfam" id="PF12770">
    <property type="entry name" value="CHAT"/>
    <property type="match status" value="1"/>
</dbReference>
<keyword evidence="4" id="KW-1185">Reference proteome</keyword>
<reference evidence="3 4" key="1">
    <citation type="submission" date="2020-09" db="EMBL/GenBank/DDBJ databases">
        <title>Pseudoxanthomonas sp. CAU 1598 isolated from sand of Yaerae Beach.</title>
        <authorList>
            <person name="Kim W."/>
        </authorList>
    </citation>
    <scope>NUCLEOTIDE SEQUENCE [LARGE SCALE GENOMIC DNA]</scope>
    <source>
        <strain evidence="3 4">CAU 1598</strain>
    </source>
</reference>
<evidence type="ECO:0000313" key="4">
    <source>
        <dbReference type="Proteomes" id="UP000613768"/>
    </source>
</evidence>
<dbReference type="PANTHER" id="PTHR10098">
    <property type="entry name" value="RAPSYN-RELATED"/>
    <property type="match status" value="1"/>
</dbReference>
<evidence type="ECO:0000313" key="3">
    <source>
        <dbReference type="EMBL" id="MBD8525864.1"/>
    </source>
</evidence>
<keyword evidence="1" id="KW-0732">Signal</keyword>
<dbReference type="AlphaFoldDB" id="A0AAW3ZL04"/>
<proteinExistence type="predicted"/>
<dbReference type="Proteomes" id="UP000613768">
    <property type="component" value="Unassembled WGS sequence"/>
</dbReference>
<name>A0AAW3ZL04_9GAMM</name>